<comment type="caution">
    <text evidence="1">The sequence shown here is derived from an EMBL/GenBank/DDBJ whole genome shotgun (WGS) entry which is preliminary data.</text>
</comment>
<dbReference type="AlphaFoldDB" id="A0A8X6RTZ9"/>
<evidence type="ECO:0000313" key="2">
    <source>
        <dbReference type="Proteomes" id="UP000887159"/>
    </source>
</evidence>
<evidence type="ECO:0000313" key="1">
    <source>
        <dbReference type="EMBL" id="GFY00196.1"/>
    </source>
</evidence>
<keyword evidence="2" id="KW-1185">Reference proteome</keyword>
<name>A0A8X6RTZ9_TRICX</name>
<gene>
    <name evidence="1" type="ORF">TNCV_2835531</name>
</gene>
<sequence>MCVSYTHWQPKPSQKVQVPCVNIECKKMTSVFFKDFRRVNDHQKAKNTTRTRLKNRYATPVLSFLFQNTRIAVSLYAALSREAKVMLAVLTVDRTGNAVAPYE</sequence>
<dbReference type="EMBL" id="BMAU01021217">
    <property type="protein sequence ID" value="GFY00196.1"/>
    <property type="molecule type" value="Genomic_DNA"/>
</dbReference>
<accession>A0A8X6RTZ9</accession>
<protein>
    <submittedName>
        <fullName evidence="1">Uncharacterized protein</fullName>
    </submittedName>
</protein>
<proteinExistence type="predicted"/>
<reference evidence="1" key="1">
    <citation type="submission" date="2020-08" db="EMBL/GenBank/DDBJ databases">
        <title>Multicomponent nature underlies the extraordinary mechanical properties of spider dragline silk.</title>
        <authorList>
            <person name="Kono N."/>
            <person name="Nakamura H."/>
            <person name="Mori M."/>
            <person name="Yoshida Y."/>
            <person name="Ohtoshi R."/>
            <person name="Malay A.D."/>
            <person name="Moran D.A.P."/>
            <person name="Tomita M."/>
            <person name="Numata K."/>
            <person name="Arakawa K."/>
        </authorList>
    </citation>
    <scope>NUCLEOTIDE SEQUENCE</scope>
</reference>
<dbReference type="Proteomes" id="UP000887159">
    <property type="component" value="Unassembled WGS sequence"/>
</dbReference>
<organism evidence="1 2">
    <name type="scientific">Trichonephila clavipes</name>
    <name type="common">Golden silk orbweaver</name>
    <name type="synonym">Nephila clavipes</name>
    <dbReference type="NCBI Taxonomy" id="2585209"/>
    <lineage>
        <taxon>Eukaryota</taxon>
        <taxon>Metazoa</taxon>
        <taxon>Ecdysozoa</taxon>
        <taxon>Arthropoda</taxon>
        <taxon>Chelicerata</taxon>
        <taxon>Arachnida</taxon>
        <taxon>Araneae</taxon>
        <taxon>Araneomorphae</taxon>
        <taxon>Entelegynae</taxon>
        <taxon>Araneoidea</taxon>
        <taxon>Nephilidae</taxon>
        <taxon>Trichonephila</taxon>
    </lineage>
</organism>